<reference evidence="1 2" key="1">
    <citation type="journal article" date="2013" name="Genome Announc.">
        <title>Draft genome sequence of the moderately halophilic gammaproteobacterium Halomonas anticariensis FP35.</title>
        <authorList>
            <person name="Tahrioui A."/>
            <person name="Quesada E."/>
            <person name="Llamas I."/>
        </authorList>
    </citation>
    <scope>NUCLEOTIDE SEQUENCE [LARGE SCALE GENOMIC DNA]</scope>
    <source>
        <strain evidence="2">DSM 16096 / CECT 5854 / LMG 22089 / FP35</strain>
    </source>
</reference>
<protein>
    <submittedName>
        <fullName evidence="1">Uncharacterized protein</fullName>
    </submittedName>
</protein>
<accession>S2KJH5</accession>
<evidence type="ECO:0000313" key="1">
    <source>
        <dbReference type="EMBL" id="EPC02282.1"/>
    </source>
</evidence>
<evidence type="ECO:0000313" key="2">
    <source>
        <dbReference type="Proteomes" id="UP000014463"/>
    </source>
</evidence>
<dbReference type="Proteomes" id="UP000014463">
    <property type="component" value="Unassembled WGS sequence"/>
</dbReference>
<dbReference type="PATRIC" id="fig|1121939.11.peg.2444"/>
<keyword evidence="2" id="KW-1185">Reference proteome</keyword>
<dbReference type="AlphaFoldDB" id="S2KJH5"/>
<name>S2KJH5_LITA3</name>
<dbReference type="EMBL" id="ASTJ01000026">
    <property type="protein sequence ID" value="EPC02282.1"/>
    <property type="molecule type" value="Genomic_DNA"/>
</dbReference>
<proteinExistence type="predicted"/>
<dbReference type="STRING" id="1121939.L861_16365"/>
<gene>
    <name evidence="1" type="ORF">L861_16365</name>
</gene>
<organism evidence="1 2">
    <name type="scientific">Litchfieldella anticariensis (strain DSM 16096 / CECT 5854 / CIP 108499 / LMG 22089 / FP35)</name>
    <name type="common">Halomonas anticariensis</name>
    <dbReference type="NCBI Taxonomy" id="1121939"/>
    <lineage>
        <taxon>Bacteria</taxon>
        <taxon>Pseudomonadati</taxon>
        <taxon>Pseudomonadota</taxon>
        <taxon>Gammaproteobacteria</taxon>
        <taxon>Oceanospirillales</taxon>
        <taxon>Halomonadaceae</taxon>
        <taxon>Litchfieldella</taxon>
    </lineage>
</organism>
<comment type="caution">
    <text evidence="1">The sequence shown here is derived from an EMBL/GenBank/DDBJ whole genome shotgun (WGS) entry which is preliminary data.</text>
</comment>
<sequence>MLTLTFNRVSNVSLHTRLKHMFQAEVITTESVDSEGTSHFGILGDKGEN</sequence>